<evidence type="ECO:0000313" key="2">
    <source>
        <dbReference type="Proteomes" id="UP000580474"/>
    </source>
</evidence>
<dbReference type="AlphaFoldDB" id="A0A840NJS3"/>
<proteinExistence type="predicted"/>
<dbReference type="Proteomes" id="UP000580474">
    <property type="component" value="Unassembled WGS sequence"/>
</dbReference>
<sequence length="39" mass="4390">MIVSFPAFLDSCVLVPINVTDVVPRFAEEAQRLPSVRWS</sequence>
<dbReference type="EMBL" id="JACHIV010000001">
    <property type="protein sequence ID" value="MBB5071311.1"/>
    <property type="molecule type" value="Genomic_DNA"/>
</dbReference>
<protein>
    <recommendedName>
        <fullName evidence="3">PIN domain-containing protein</fullName>
    </recommendedName>
</protein>
<evidence type="ECO:0000313" key="1">
    <source>
        <dbReference type="EMBL" id="MBB5071311.1"/>
    </source>
</evidence>
<evidence type="ECO:0008006" key="3">
    <source>
        <dbReference type="Google" id="ProtNLM"/>
    </source>
</evidence>
<keyword evidence="2" id="KW-1185">Reference proteome</keyword>
<name>A0A840NJS3_9PSEU</name>
<comment type="caution">
    <text evidence="1">The sequence shown here is derived from an EMBL/GenBank/DDBJ whole genome shotgun (WGS) entry which is preliminary data.</text>
</comment>
<reference evidence="1 2" key="1">
    <citation type="submission" date="2020-08" db="EMBL/GenBank/DDBJ databases">
        <title>Sequencing the genomes of 1000 actinobacteria strains.</title>
        <authorList>
            <person name="Klenk H.-P."/>
        </authorList>
    </citation>
    <scope>NUCLEOTIDE SEQUENCE [LARGE SCALE GENOMIC DNA]</scope>
    <source>
        <strain evidence="1 2">DSM 45582</strain>
    </source>
</reference>
<gene>
    <name evidence="1" type="ORF">BJ969_004399</name>
</gene>
<accession>A0A840NJS3</accession>
<organism evidence="1 2">
    <name type="scientific">Saccharopolyspora gloriosae</name>
    <dbReference type="NCBI Taxonomy" id="455344"/>
    <lineage>
        <taxon>Bacteria</taxon>
        <taxon>Bacillati</taxon>
        <taxon>Actinomycetota</taxon>
        <taxon>Actinomycetes</taxon>
        <taxon>Pseudonocardiales</taxon>
        <taxon>Pseudonocardiaceae</taxon>
        <taxon>Saccharopolyspora</taxon>
    </lineage>
</organism>